<proteinExistence type="predicted"/>
<dbReference type="AlphaFoldDB" id="A0AA47M0J8"/>
<reference evidence="2" key="1">
    <citation type="journal article" date="2023" name="Front. Mar. Sci.">
        <title>A new Merluccius polli reference genome to investigate the effects of global change in West African waters.</title>
        <authorList>
            <person name="Mateo J.L."/>
            <person name="Blanco-Fernandez C."/>
            <person name="Garcia-Vazquez E."/>
            <person name="Machado-Schiaffino G."/>
        </authorList>
    </citation>
    <scope>NUCLEOTIDE SEQUENCE</scope>
    <source>
        <strain evidence="2">C29</strain>
        <tissue evidence="2">Fin</tissue>
    </source>
</reference>
<organism evidence="2 3">
    <name type="scientific">Merluccius polli</name>
    <name type="common">Benguela hake</name>
    <name type="synonym">Merluccius cadenati</name>
    <dbReference type="NCBI Taxonomy" id="89951"/>
    <lineage>
        <taxon>Eukaryota</taxon>
        <taxon>Metazoa</taxon>
        <taxon>Chordata</taxon>
        <taxon>Craniata</taxon>
        <taxon>Vertebrata</taxon>
        <taxon>Euteleostomi</taxon>
        <taxon>Actinopterygii</taxon>
        <taxon>Neopterygii</taxon>
        <taxon>Teleostei</taxon>
        <taxon>Neoteleostei</taxon>
        <taxon>Acanthomorphata</taxon>
        <taxon>Zeiogadaria</taxon>
        <taxon>Gadariae</taxon>
        <taxon>Gadiformes</taxon>
        <taxon>Gadoidei</taxon>
        <taxon>Merlucciidae</taxon>
        <taxon>Merluccius</taxon>
    </lineage>
</organism>
<keyword evidence="3" id="KW-1185">Reference proteome</keyword>
<dbReference type="PANTHER" id="PTHR45749:SF21">
    <property type="entry name" value="DUF4371 DOMAIN-CONTAINING PROTEIN"/>
    <property type="match status" value="1"/>
</dbReference>
<comment type="caution">
    <text evidence="2">The sequence shown here is derived from an EMBL/GenBank/DDBJ whole genome shotgun (WGS) entry which is preliminary data.</text>
</comment>
<dbReference type="EMBL" id="JAOPHQ010006547">
    <property type="protein sequence ID" value="KAK0131369.1"/>
    <property type="molecule type" value="Genomic_DNA"/>
</dbReference>
<protein>
    <submittedName>
        <fullName evidence="2">Zinc finger MYM-type protein 1</fullName>
    </submittedName>
</protein>
<dbReference type="PANTHER" id="PTHR45749">
    <property type="match status" value="1"/>
</dbReference>
<evidence type="ECO:0000259" key="1">
    <source>
        <dbReference type="Pfam" id="PF14291"/>
    </source>
</evidence>
<gene>
    <name evidence="2" type="primary">ZMYM1_137</name>
    <name evidence="2" type="ORF">N1851_033912</name>
</gene>
<name>A0AA47M0J8_MERPO</name>
<dbReference type="Pfam" id="PF14291">
    <property type="entry name" value="DUF4371"/>
    <property type="match status" value="1"/>
</dbReference>
<evidence type="ECO:0000313" key="2">
    <source>
        <dbReference type="EMBL" id="KAK0131369.1"/>
    </source>
</evidence>
<accession>A0AA47M0J8</accession>
<sequence length="125" mass="13555">MDGTQDIQGKEQVSICLQYVDQDLVPQEVFVGLYEVLGTTGEKMAKIATDVLLRLNIPISGLRGQTYDGAANMSGKFSGAQAVLKKEQPLALYVHCGAHCVNLITQSACRPYYVTHCSGSMTLEL</sequence>
<dbReference type="Proteomes" id="UP001174136">
    <property type="component" value="Unassembled WGS sequence"/>
</dbReference>
<feature type="domain" description="DUF4371" evidence="1">
    <location>
        <begin position="2"/>
        <end position="79"/>
    </location>
</feature>
<evidence type="ECO:0000313" key="3">
    <source>
        <dbReference type="Proteomes" id="UP001174136"/>
    </source>
</evidence>
<dbReference type="InterPro" id="IPR025398">
    <property type="entry name" value="DUF4371"/>
</dbReference>